<accession>F2BFW2</accession>
<dbReference type="HOGENOM" id="CLU_2917829_0_0_4"/>
<organism evidence="1 2">
    <name type="scientific">Neisseria bacilliformis ATCC BAA-1200</name>
    <dbReference type="NCBI Taxonomy" id="888742"/>
    <lineage>
        <taxon>Bacteria</taxon>
        <taxon>Pseudomonadati</taxon>
        <taxon>Pseudomonadota</taxon>
        <taxon>Betaproteobacteria</taxon>
        <taxon>Neisseriales</taxon>
        <taxon>Neisseriaceae</taxon>
        <taxon>Neisseria</taxon>
    </lineage>
</organism>
<comment type="caution">
    <text evidence="1">The sequence shown here is derived from an EMBL/GenBank/DDBJ whole genome shotgun (WGS) entry which is preliminary data.</text>
</comment>
<name>F2BFW2_9NEIS</name>
<dbReference type="EMBL" id="AFAY01000052">
    <property type="protein sequence ID" value="EGF07595.1"/>
    <property type="molecule type" value="Genomic_DNA"/>
</dbReference>
<reference evidence="1 2" key="1">
    <citation type="submission" date="2011-02" db="EMBL/GenBank/DDBJ databases">
        <authorList>
            <person name="Muzny D."/>
            <person name="Qin X."/>
            <person name="Deng J."/>
            <person name="Jiang H."/>
            <person name="Liu Y."/>
            <person name="Qu J."/>
            <person name="Song X.-Z."/>
            <person name="Zhang L."/>
            <person name="Thornton R."/>
            <person name="Coyle M."/>
            <person name="Francisco L."/>
            <person name="Jackson L."/>
            <person name="Javaid M."/>
            <person name="Korchina V."/>
            <person name="Kovar C."/>
            <person name="Mata R."/>
            <person name="Mathew T."/>
            <person name="Ngo R."/>
            <person name="Nguyen L."/>
            <person name="Nguyen N."/>
            <person name="Okwuonu G."/>
            <person name="Ongeri F."/>
            <person name="Pham C."/>
            <person name="Simmons D."/>
            <person name="Wilczek-Boney K."/>
            <person name="Hale W."/>
            <person name="Jakkamsetti A."/>
            <person name="Pham P."/>
            <person name="Ruth R."/>
            <person name="San Lucas F."/>
            <person name="Warren J."/>
            <person name="Zhang J."/>
            <person name="Zhao Z."/>
            <person name="Zhou C."/>
            <person name="Zhu D."/>
            <person name="Lee S."/>
            <person name="Bess C."/>
            <person name="Blankenburg K."/>
            <person name="Forbes L."/>
            <person name="Fu Q."/>
            <person name="Gubbala S."/>
            <person name="Hirani K."/>
            <person name="Jayaseelan J.C."/>
            <person name="Lara F."/>
            <person name="Munidasa M."/>
            <person name="Palculict T."/>
            <person name="Patil S."/>
            <person name="Pu L.-L."/>
            <person name="Saada N."/>
            <person name="Tang L."/>
            <person name="Weissenberger G."/>
            <person name="Zhu Y."/>
            <person name="Hemphill L."/>
            <person name="Shang Y."/>
            <person name="Youmans B."/>
            <person name="Ayvaz T."/>
            <person name="Ross M."/>
            <person name="Santibanez J."/>
            <person name="Aqrawi P."/>
            <person name="Gross S."/>
            <person name="Joshi V."/>
            <person name="Fowler G."/>
            <person name="Nazareth L."/>
            <person name="Reid J."/>
            <person name="Worley K."/>
            <person name="Petrosino J."/>
            <person name="Highlander S."/>
            <person name="Gibbs R."/>
        </authorList>
    </citation>
    <scope>NUCLEOTIDE SEQUENCE [LARGE SCALE GENOMIC DNA]</scope>
    <source>
        <strain evidence="1 2">ATCC BAA-1200</strain>
    </source>
</reference>
<protein>
    <submittedName>
        <fullName evidence="1">Uncharacterized protein</fullName>
    </submittedName>
</protein>
<evidence type="ECO:0000313" key="1">
    <source>
        <dbReference type="EMBL" id="EGF07595.1"/>
    </source>
</evidence>
<keyword evidence="2" id="KW-1185">Reference proteome</keyword>
<dbReference type="AlphaFoldDB" id="F2BFW2"/>
<proteinExistence type="predicted"/>
<evidence type="ECO:0000313" key="2">
    <source>
        <dbReference type="Proteomes" id="UP000004105"/>
    </source>
</evidence>
<sequence>MALAHVFALHLPFYDAKSAAKVECQQTLPSGRGRLKKHFSDGLCLYTGRPAISAAGGFSGS</sequence>
<dbReference type="Proteomes" id="UP000004105">
    <property type="component" value="Unassembled WGS sequence"/>
</dbReference>
<gene>
    <name evidence="1" type="ORF">HMPREF9123_2619</name>
</gene>